<dbReference type="GeneID" id="87866385"/>
<dbReference type="EMBL" id="JAUEPP010000001">
    <property type="protein sequence ID" value="KAK3354148.1"/>
    <property type="molecule type" value="Genomic_DNA"/>
</dbReference>
<dbReference type="Proteomes" id="UP001278500">
    <property type="component" value="Unassembled WGS sequence"/>
</dbReference>
<accession>A0AAE0JMP7</accession>
<evidence type="ECO:0000313" key="1">
    <source>
        <dbReference type="EMBL" id="KAK3354148.1"/>
    </source>
</evidence>
<sequence>MCGMLRTNYECPDCSSVVDAQAEQLTCTKATNWGDCGSTSSSSDSRDVTKKADKICTSCQRKKDAEERKRKAEEMTARASAANAYSIYYYK</sequence>
<gene>
    <name evidence="1" type="ORF">B0H65DRAFT_543496</name>
</gene>
<proteinExistence type="predicted"/>
<dbReference type="AlphaFoldDB" id="A0AAE0JMP7"/>
<keyword evidence="2" id="KW-1185">Reference proteome</keyword>
<protein>
    <submittedName>
        <fullName evidence="1">Uncharacterized protein</fullName>
    </submittedName>
</protein>
<dbReference type="RefSeq" id="XP_062685526.1">
    <property type="nucleotide sequence ID" value="XM_062829231.1"/>
</dbReference>
<name>A0AAE0JMP7_9PEZI</name>
<reference evidence="1" key="2">
    <citation type="submission" date="2023-06" db="EMBL/GenBank/DDBJ databases">
        <authorList>
            <consortium name="Lawrence Berkeley National Laboratory"/>
            <person name="Haridas S."/>
            <person name="Hensen N."/>
            <person name="Bonometti L."/>
            <person name="Westerberg I."/>
            <person name="Brannstrom I.O."/>
            <person name="Guillou S."/>
            <person name="Cros-Aarteil S."/>
            <person name="Calhoun S."/>
            <person name="Kuo A."/>
            <person name="Mondo S."/>
            <person name="Pangilinan J."/>
            <person name="Riley R."/>
            <person name="Labutti K."/>
            <person name="Andreopoulos B."/>
            <person name="Lipzen A."/>
            <person name="Chen C."/>
            <person name="Yanf M."/>
            <person name="Daum C."/>
            <person name="Ng V."/>
            <person name="Clum A."/>
            <person name="Steindorff A."/>
            <person name="Ohm R."/>
            <person name="Martin F."/>
            <person name="Silar P."/>
            <person name="Natvig D."/>
            <person name="Lalanne C."/>
            <person name="Gautier V."/>
            <person name="Ament-Velasquez S.L."/>
            <person name="Kruys A."/>
            <person name="Hutchinson M.I."/>
            <person name="Powell A.J."/>
            <person name="Barry K."/>
            <person name="Miller A.N."/>
            <person name="Grigoriev I.V."/>
            <person name="Debuchy R."/>
            <person name="Gladieux P."/>
            <person name="Thoren M.H."/>
            <person name="Johannesson H."/>
        </authorList>
    </citation>
    <scope>NUCLEOTIDE SEQUENCE</scope>
    <source>
        <strain evidence="1">CBS 560.94</strain>
    </source>
</reference>
<reference evidence="1" key="1">
    <citation type="journal article" date="2023" name="Mol. Phylogenet. Evol.">
        <title>Genome-scale phylogeny and comparative genomics of the fungal order Sordariales.</title>
        <authorList>
            <person name="Hensen N."/>
            <person name="Bonometti L."/>
            <person name="Westerberg I."/>
            <person name="Brannstrom I.O."/>
            <person name="Guillou S."/>
            <person name="Cros-Aarteil S."/>
            <person name="Calhoun S."/>
            <person name="Haridas S."/>
            <person name="Kuo A."/>
            <person name="Mondo S."/>
            <person name="Pangilinan J."/>
            <person name="Riley R."/>
            <person name="LaButti K."/>
            <person name="Andreopoulos B."/>
            <person name="Lipzen A."/>
            <person name="Chen C."/>
            <person name="Yan M."/>
            <person name="Daum C."/>
            <person name="Ng V."/>
            <person name="Clum A."/>
            <person name="Steindorff A."/>
            <person name="Ohm R.A."/>
            <person name="Martin F."/>
            <person name="Silar P."/>
            <person name="Natvig D.O."/>
            <person name="Lalanne C."/>
            <person name="Gautier V."/>
            <person name="Ament-Velasquez S.L."/>
            <person name="Kruys A."/>
            <person name="Hutchinson M.I."/>
            <person name="Powell A.J."/>
            <person name="Barry K."/>
            <person name="Miller A.N."/>
            <person name="Grigoriev I.V."/>
            <person name="Debuchy R."/>
            <person name="Gladieux P."/>
            <person name="Hiltunen Thoren M."/>
            <person name="Johannesson H."/>
        </authorList>
    </citation>
    <scope>NUCLEOTIDE SEQUENCE</scope>
    <source>
        <strain evidence="1">CBS 560.94</strain>
    </source>
</reference>
<organism evidence="1 2">
    <name type="scientific">Neurospora tetraspora</name>
    <dbReference type="NCBI Taxonomy" id="94610"/>
    <lineage>
        <taxon>Eukaryota</taxon>
        <taxon>Fungi</taxon>
        <taxon>Dikarya</taxon>
        <taxon>Ascomycota</taxon>
        <taxon>Pezizomycotina</taxon>
        <taxon>Sordariomycetes</taxon>
        <taxon>Sordariomycetidae</taxon>
        <taxon>Sordariales</taxon>
        <taxon>Sordariaceae</taxon>
        <taxon>Neurospora</taxon>
    </lineage>
</organism>
<comment type="caution">
    <text evidence="1">The sequence shown here is derived from an EMBL/GenBank/DDBJ whole genome shotgun (WGS) entry which is preliminary data.</text>
</comment>
<evidence type="ECO:0000313" key="2">
    <source>
        <dbReference type="Proteomes" id="UP001278500"/>
    </source>
</evidence>